<organism evidence="3 4">
    <name type="scientific">Paracoccus onubensis</name>
    <dbReference type="NCBI Taxonomy" id="1675788"/>
    <lineage>
        <taxon>Bacteria</taxon>
        <taxon>Pseudomonadati</taxon>
        <taxon>Pseudomonadota</taxon>
        <taxon>Alphaproteobacteria</taxon>
        <taxon>Rhodobacterales</taxon>
        <taxon>Paracoccaceae</taxon>
        <taxon>Paracoccus</taxon>
    </lineage>
</organism>
<dbReference type="EMBL" id="QZCG01000034">
    <property type="protein sequence ID" value="RJE81828.1"/>
    <property type="molecule type" value="Genomic_DNA"/>
</dbReference>
<dbReference type="SUPFAM" id="SSF75304">
    <property type="entry name" value="Amidase signature (AS) enzymes"/>
    <property type="match status" value="1"/>
</dbReference>
<dbReference type="InterPro" id="IPR023631">
    <property type="entry name" value="Amidase_dom"/>
</dbReference>
<dbReference type="PANTHER" id="PTHR11895:SF7">
    <property type="entry name" value="GLUTAMYL-TRNA(GLN) AMIDOTRANSFERASE SUBUNIT A, MITOCHONDRIAL"/>
    <property type="match status" value="1"/>
</dbReference>
<dbReference type="PANTHER" id="PTHR11895">
    <property type="entry name" value="TRANSAMIDASE"/>
    <property type="match status" value="1"/>
</dbReference>
<dbReference type="Pfam" id="PF01425">
    <property type="entry name" value="Amidase"/>
    <property type="match status" value="1"/>
</dbReference>
<sequence length="457" mass="48023">MAADLTQADVTDLRERLAQGEISAVELTTACLNRIEKTEPQLQAWAWLDGDHALERARALDERRKSGAVLGALHGLPVGIKDVIDTARIPTENGTAIDKGRVPAEDAGLVARLHAAGAVVIGKTVTTELAFMEPSKSRNPHDVSRTPGGSSAGSAVAVAAGMVPLAVGTQTGGSVIRPASFCGVVGYKPSFGMIGRSGVLQQSPFLDTIGVFARSVPGAALLAEAMAGHDPADPATRPVPAPQLYQGAISTLSATPRLALVDLPAPPATDPRMRAALDELAGLLGALVERIELPAIFSEAQQVRTRINQVEMAKCFAGYEQRGRHLMSLKLTEAMNAGKTIPACDYMSALDWRRDLNAGLDRIFDRYDAILCAASPGPAPEGLGSTGDSAFNGIWTLCGTPVVTLPLFLTRDGLPMGLQIVGRLGDDARLLRIAAWLMQHVGPAGEPTRKGEMTSAE</sequence>
<comment type="similarity">
    <text evidence="1">Belongs to the amidase family.</text>
</comment>
<dbReference type="OrthoDB" id="9777859at2"/>
<dbReference type="InterPro" id="IPR000120">
    <property type="entry name" value="Amidase"/>
</dbReference>
<comment type="caution">
    <text evidence="3">The sequence shown here is derived from an EMBL/GenBank/DDBJ whole genome shotgun (WGS) entry which is preliminary data.</text>
</comment>
<evidence type="ECO:0000313" key="3">
    <source>
        <dbReference type="EMBL" id="RJE81828.1"/>
    </source>
</evidence>
<dbReference type="InterPro" id="IPR036928">
    <property type="entry name" value="AS_sf"/>
</dbReference>
<dbReference type="GO" id="GO:0003824">
    <property type="term" value="F:catalytic activity"/>
    <property type="evidence" value="ECO:0007669"/>
    <property type="project" value="InterPro"/>
</dbReference>
<reference evidence="4" key="1">
    <citation type="submission" date="2018-09" db="EMBL/GenBank/DDBJ databases">
        <title>Acidovorax cavernicola nov. sp. isolated from Gruta de las Maravillas (Aracena, Spain).</title>
        <authorList>
            <person name="Jurado V."/>
            <person name="Gutierrez-Patricio S."/>
            <person name="Gonzalez-Pimentel J.L."/>
            <person name="Miller A.Z."/>
            <person name="Laiz L."/>
            <person name="Saiz-Jimenez C."/>
        </authorList>
    </citation>
    <scope>NUCLEOTIDE SEQUENCE [LARGE SCALE GENOMIC DNA]</scope>
    <source>
        <strain evidence="4">1011MAR3C25</strain>
    </source>
</reference>
<keyword evidence="4" id="KW-1185">Reference proteome</keyword>
<feature type="domain" description="Amidase" evidence="2">
    <location>
        <begin position="26"/>
        <end position="431"/>
    </location>
</feature>
<accession>A0A418SLJ4</accession>
<proteinExistence type="inferred from homology"/>
<name>A0A418SLJ4_9RHOB</name>
<protein>
    <submittedName>
        <fullName evidence="3">Amidase</fullName>
    </submittedName>
</protein>
<gene>
    <name evidence="3" type="ORF">D3P04_22970</name>
</gene>
<dbReference type="RefSeq" id="WP_119752212.1">
    <property type="nucleotide sequence ID" value="NZ_QZCG01000034.1"/>
</dbReference>
<dbReference type="AlphaFoldDB" id="A0A418SLJ4"/>
<evidence type="ECO:0000256" key="1">
    <source>
        <dbReference type="ARBA" id="ARBA00009199"/>
    </source>
</evidence>
<dbReference type="Gene3D" id="3.90.1300.10">
    <property type="entry name" value="Amidase signature (AS) domain"/>
    <property type="match status" value="1"/>
</dbReference>
<evidence type="ECO:0000313" key="4">
    <source>
        <dbReference type="Proteomes" id="UP000284202"/>
    </source>
</evidence>
<dbReference type="Proteomes" id="UP000284202">
    <property type="component" value="Unassembled WGS sequence"/>
</dbReference>
<evidence type="ECO:0000259" key="2">
    <source>
        <dbReference type="Pfam" id="PF01425"/>
    </source>
</evidence>